<keyword evidence="2" id="KW-1185">Reference proteome</keyword>
<dbReference type="AlphaFoldDB" id="A0A4R9JK72"/>
<dbReference type="Proteomes" id="UP000298125">
    <property type="component" value="Unassembled WGS sequence"/>
</dbReference>
<dbReference type="SUPFAM" id="SSF54637">
    <property type="entry name" value="Thioesterase/thiol ester dehydrase-isomerase"/>
    <property type="match status" value="1"/>
</dbReference>
<dbReference type="OrthoDB" id="9814774at2"/>
<dbReference type="Pfam" id="PF14539">
    <property type="entry name" value="DUF4442"/>
    <property type="match status" value="1"/>
</dbReference>
<dbReference type="Gene3D" id="3.10.129.10">
    <property type="entry name" value="Hotdog Thioesterase"/>
    <property type="match status" value="1"/>
</dbReference>
<name>A0A4R9JK72_9LEPT</name>
<sequence length="160" mass="18748">MKKTTAWKKRFKIWLYNFYPPYIGAGIRIKEIAPDFSYFRSEMNLRFYNKNYVGVHFGGSLYSMCDPFFMLILLERLGSDYIVWDKAGNMIFVKPGMGKVIAEFRISDSEIQRIKDEIEVKKKGDYQFTTDVKNEAGEVIAILEKTVYIRKRGRLPVQNG</sequence>
<reference evidence="1" key="1">
    <citation type="journal article" date="2019" name="PLoS Negl. Trop. Dis.">
        <title>Revisiting the worldwide diversity of Leptospira species in the environment.</title>
        <authorList>
            <person name="Vincent A.T."/>
            <person name="Schiettekatte O."/>
            <person name="Bourhy P."/>
            <person name="Veyrier F.J."/>
            <person name="Picardeau M."/>
        </authorList>
    </citation>
    <scope>NUCLEOTIDE SEQUENCE [LARGE SCALE GENOMIC DNA]</scope>
    <source>
        <strain evidence="1">201702692</strain>
    </source>
</reference>
<proteinExistence type="predicted"/>
<dbReference type="InterPro" id="IPR029069">
    <property type="entry name" value="HotDog_dom_sf"/>
</dbReference>
<organism evidence="1 2">
    <name type="scientific">Leptospira perdikensis</name>
    <dbReference type="NCBI Taxonomy" id="2484948"/>
    <lineage>
        <taxon>Bacteria</taxon>
        <taxon>Pseudomonadati</taxon>
        <taxon>Spirochaetota</taxon>
        <taxon>Spirochaetia</taxon>
        <taxon>Leptospirales</taxon>
        <taxon>Leptospiraceae</taxon>
        <taxon>Leptospira</taxon>
    </lineage>
</organism>
<evidence type="ECO:0000313" key="2">
    <source>
        <dbReference type="Proteomes" id="UP000298125"/>
    </source>
</evidence>
<dbReference type="EMBL" id="RQGA01000003">
    <property type="protein sequence ID" value="TGL44454.1"/>
    <property type="molecule type" value="Genomic_DNA"/>
</dbReference>
<dbReference type="RefSeq" id="WP_135576195.1">
    <property type="nucleotide sequence ID" value="NZ_RQGA01000003.1"/>
</dbReference>
<accession>A0A4R9JK72</accession>
<evidence type="ECO:0000313" key="1">
    <source>
        <dbReference type="EMBL" id="TGL44454.1"/>
    </source>
</evidence>
<gene>
    <name evidence="1" type="ORF">EHQ49_02985</name>
</gene>
<comment type="caution">
    <text evidence="1">The sequence shown here is derived from an EMBL/GenBank/DDBJ whole genome shotgun (WGS) entry which is preliminary data.</text>
</comment>
<dbReference type="InterPro" id="IPR027961">
    <property type="entry name" value="DUF4442"/>
</dbReference>
<protein>
    <submittedName>
        <fullName evidence="1">DUF4442 domain-containing protein</fullName>
    </submittedName>
</protein>